<dbReference type="AlphaFoldDB" id="A0A386UT10"/>
<proteinExistence type="predicted"/>
<accession>A0A386UT10</accession>
<evidence type="ECO:0000313" key="3">
    <source>
        <dbReference type="Proteomes" id="UP000272010"/>
    </source>
</evidence>
<dbReference type="Proteomes" id="UP000272010">
    <property type="component" value="Plasmid pYEE3"/>
</dbReference>
<feature type="region of interest" description="Disordered" evidence="1">
    <location>
        <begin position="19"/>
        <end position="74"/>
    </location>
</feature>
<dbReference type="EMBL" id="CP031081">
    <property type="protein sequence ID" value="AYF03787.1"/>
    <property type="molecule type" value="Genomic_DNA"/>
</dbReference>
<evidence type="ECO:0000256" key="1">
    <source>
        <dbReference type="SAM" id="MobiDB-lite"/>
    </source>
</evidence>
<name>A0A386UT10_9RHOB</name>
<sequence>MLIEFKEFKIFLEHRHCAQGPMPTTCRKAPSNRRNSRPRTEQAKHRRPAADTESPVPALIIMDDYRQNGATSRP</sequence>
<protein>
    <submittedName>
        <fullName evidence="2">Uncharacterized protein</fullName>
    </submittedName>
</protein>
<geneLocation type="plasmid" evidence="3">
    <name>pyee3</name>
</geneLocation>
<evidence type="ECO:0000313" key="2">
    <source>
        <dbReference type="EMBL" id="AYF03787.1"/>
    </source>
</evidence>
<gene>
    <name evidence="2" type="ORF">PY32053_04257</name>
</gene>
<organism evidence="2 3">
    <name type="scientific">Paracoccus yeei</name>
    <dbReference type="NCBI Taxonomy" id="147645"/>
    <lineage>
        <taxon>Bacteria</taxon>
        <taxon>Pseudomonadati</taxon>
        <taxon>Pseudomonadota</taxon>
        <taxon>Alphaproteobacteria</taxon>
        <taxon>Rhodobacterales</taxon>
        <taxon>Paracoccaceae</taxon>
        <taxon>Paracoccus</taxon>
    </lineage>
</organism>
<keyword evidence="2" id="KW-0614">Plasmid</keyword>
<reference evidence="3" key="1">
    <citation type="submission" date="2018-07" db="EMBL/GenBank/DDBJ databases">
        <title>Genome Structure of the Opportunistic Pathogen Paracoccus yeei (Alphaproteobacteria) and Identification of Putative Virulence Factors.</title>
        <authorList>
            <person name="Lasek R."/>
            <person name="Szuplewska M."/>
            <person name="Mitura M."/>
            <person name="Decewicz P."/>
            <person name="Chmielowska C."/>
            <person name="Pawlot A."/>
            <person name="Sentkowska D."/>
            <person name="Czarnecki J."/>
            <person name="Bartosik D."/>
        </authorList>
    </citation>
    <scope>NUCLEOTIDE SEQUENCE [LARGE SCALE GENOMIC DNA]</scope>
    <source>
        <strain evidence="3">CCUG 32053</strain>
        <plasmid evidence="3">pyee3</plasmid>
    </source>
</reference>